<sequence length="92" mass="9966">MNLRITEHCKMQGITLQELADKMGIARSTLANTLSKGNPTIETLSKIADALGVEITDLFEKSSDEVVGAIRIGSNTHVVNSKDDIKKLAENL</sequence>
<evidence type="ECO:0000313" key="2">
    <source>
        <dbReference type="EMBL" id="KFX75261.1"/>
    </source>
</evidence>
<dbReference type="Gene3D" id="1.10.260.40">
    <property type="entry name" value="lambda repressor-like DNA-binding domains"/>
    <property type="match status" value="1"/>
</dbReference>
<evidence type="ECO:0000259" key="1">
    <source>
        <dbReference type="PROSITE" id="PS50943"/>
    </source>
</evidence>
<reference evidence="2" key="1">
    <citation type="book" date="2014" name="THE 24TH EUROPEAN CONGRESS OF CLINICAL MICROBIOLOGY AND INFECTIOUS DISEASES" publisher="ECCMID 2014" city="Barcelona, Spain">
        <title>Identification of resistance genes in three multidrug-resistant Bacteroides fragilis isolates by whole genome sequencing.</title>
        <editorList>
            <person name="Unknown"/>
            <person name="A."/>
        </editorList>
        <authorList>
            <person name="Sydenham T.V."/>
            <person name="Hasman H."/>
            <person name="Wang M."/>
            <person name="Soki J."/>
            <person name="Nagy E."/>
            <person name="Justesen U.S."/>
        </authorList>
    </citation>
    <scope>NUCLEOTIDE SEQUENCE</scope>
    <source>
        <strain evidence="2">DCMOUH0018B</strain>
    </source>
</reference>
<name>A0A0I9SBD9_BACFG</name>
<dbReference type="CDD" id="cd00093">
    <property type="entry name" value="HTH_XRE"/>
    <property type="match status" value="1"/>
</dbReference>
<feature type="domain" description="HTH cro/C1-type" evidence="1">
    <location>
        <begin position="5"/>
        <end position="58"/>
    </location>
</feature>
<dbReference type="AlphaFoldDB" id="A0A0I9SBD9"/>
<dbReference type="PROSITE" id="PS50943">
    <property type="entry name" value="HTH_CROC1"/>
    <property type="match status" value="1"/>
</dbReference>
<dbReference type="EMBL" id="JMZZ02000103">
    <property type="protein sequence ID" value="KFX75261.1"/>
    <property type="molecule type" value="Genomic_DNA"/>
</dbReference>
<dbReference type="InterPro" id="IPR010982">
    <property type="entry name" value="Lambda_DNA-bd_dom_sf"/>
</dbReference>
<dbReference type="SMART" id="SM00530">
    <property type="entry name" value="HTH_XRE"/>
    <property type="match status" value="1"/>
</dbReference>
<dbReference type="InterPro" id="IPR001387">
    <property type="entry name" value="Cro/C1-type_HTH"/>
</dbReference>
<dbReference type="SUPFAM" id="SSF47413">
    <property type="entry name" value="lambda repressor-like DNA-binding domains"/>
    <property type="match status" value="1"/>
</dbReference>
<dbReference type="RefSeq" id="WP_044300054.1">
    <property type="nucleotide sequence ID" value="NZ_CAEUHN010000012.1"/>
</dbReference>
<comment type="caution">
    <text evidence="2">The sequence shown here is derived from an EMBL/GenBank/DDBJ whole genome shotgun (WGS) entry which is preliminary data.</text>
</comment>
<protein>
    <submittedName>
        <fullName evidence="2">XRE family transcriptional regulator</fullName>
    </submittedName>
</protein>
<dbReference type="PATRIC" id="fig|817.53.peg.1520"/>
<accession>A0A0I9SBD9</accession>
<gene>
    <name evidence="2" type="ORF">EE52_0207340</name>
</gene>
<dbReference type="GO" id="GO:0003677">
    <property type="term" value="F:DNA binding"/>
    <property type="evidence" value="ECO:0007669"/>
    <property type="project" value="InterPro"/>
</dbReference>
<organism evidence="2">
    <name type="scientific">Bacteroides fragilis</name>
    <dbReference type="NCBI Taxonomy" id="817"/>
    <lineage>
        <taxon>Bacteria</taxon>
        <taxon>Pseudomonadati</taxon>
        <taxon>Bacteroidota</taxon>
        <taxon>Bacteroidia</taxon>
        <taxon>Bacteroidales</taxon>
        <taxon>Bacteroidaceae</taxon>
        <taxon>Bacteroides</taxon>
    </lineage>
</organism>
<reference evidence="2" key="2">
    <citation type="submission" date="2014-07" db="EMBL/GenBank/DDBJ databases">
        <title>Genetics and epidemiology of antimicrobial resistance in B. fragilis group.</title>
        <authorList>
            <person name="Sydenham T.V."/>
            <person name="Hasman H."/>
            <person name="Kemp M."/>
            <person name="Justesen U.S."/>
        </authorList>
    </citation>
    <scope>NUCLEOTIDE SEQUENCE [LARGE SCALE GENOMIC DNA]</scope>
    <source>
        <strain evidence="2">DCMOUH0018B</strain>
    </source>
</reference>
<dbReference type="Pfam" id="PF01381">
    <property type="entry name" value="HTH_3"/>
    <property type="match status" value="1"/>
</dbReference>
<proteinExistence type="predicted"/>